<sequence>MTSSGFHTHLPVLQKILEEKKPKIIVEDGGGEHSTRLFIESDTKTITTIEEDEAWFEKLKAQFPYDSQDKWLILRRWSDSLFDVVPDLVFIDGKKETRCERANEAFRAKVPIVVIHDTEFKEFYSLDKLHSLGYTEEVHVDKDSAFKGTPGRQKQTSVFTLQKYKIHLKLYGLPRTYTNWVAYNIMKTWPEVKVWHNNGPSSPNAEAFWKHGEFRVVKGIDGYIHVCKNLKAWKSSMDRYLPLGLIELDERFLNFVWRGWVNRSQVFEVITSSKHYFFNPESENIGDLKKSMQGLFLEIGAEFDLPMVPFHYETKRMWRSGDAYPLDHYLTDEDYET</sequence>
<dbReference type="InterPro" id="IPR029063">
    <property type="entry name" value="SAM-dependent_MTases_sf"/>
</dbReference>
<proteinExistence type="predicted"/>
<dbReference type="Gene3D" id="3.40.50.150">
    <property type="entry name" value="Vaccinia Virus protein VP39"/>
    <property type="match status" value="1"/>
</dbReference>
<evidence type="ECO:0000313" key="1">
    <source>
        <dbReference type="EMBL" id="KKN03538.1"/>
    </source>
</evidence>
<reference evidence="1" key="1">
    <citation type="journal article" date="2015" name="Nature">
        <title>Complex archaea that bridge the gap between prokaryotes and eukaryotes.</title>
        <authorList>
            <person name="Spang A."/>
            <person name="Saw J.H."/>
            <person name="Jorgensen S.L."/>
            <person name="Zaremba-Niedzwiedzka K."/>
            <person name="Martijn J."/>
            <person name="Lind A.E."/>
            <person name="van Eijk R."/>
            <person name="Schleper C."/>
            <person name="Guy L."/>
            <person name="Ettema T.J."/>
        </authorList>
    </citation>
    <scope>NUCLEOTIDE SEQUENCE</scope>
</reference>
<gene>
    <name evidence="1" type="ORF">LCGC14_1106790</name>
</gene>
<comment type="caution">
    <text evidence="1">The sequence shown here is derived from an EMBL/GenBank/DDBJ whole genome shotgun (WGS) entry which is preliminary data.</text>
</comment>
<dbReference type="EMBL" id="LAZR01005023">
    <property type="protein sequence ID" value="KKN03538.1"/>
    <property type="molecule type" value="Genomic_DNA"/>
</dbReference>
<protein>
    <submittedName>
        <fullName evidence="1">Uncharacterized protein</fullName>
    </submittedName>
</protein>
<accession>A0A0F9QE54</accession>
<dbReference type="AlphaFoldDB" id="A0A0F9QE54"/>
<name>A0A0F9QE54_9ZZZZ</name>
<organism evidence="1">
    <name type="scientific">marine sediment metagenome</name>
    <dbReference type="NCBI Taxonomy" id="412755"/>
    <lineage>
        <taxon>unclassified sequences</taxon>
        <taxon>metagenomes</taxon>
        <taxon>ecological metagenomes</taxon>
    </lineage>
</organism>